<dbReference type="EMBL" id="HBUF01380719">
    <property type="protein sequence ID" value="CAG6730151.1"/>
    <property type="molecule type" value="Transcribed_RNA"/>
</dbReference>
<organism evidence="2">
    <name type="scientific">Cacopsylla melanoneura</name>
    <dbReference type="NCBI Taxonomy" id="428564"/>
    <lineage>
        <taxon>Eukaryota</taxon>
        <taxon>Metazoa</taxon>
        <taxon>Ecdysozoa</taxon>
        <taxon>Arthropoda</taxon>
        <taxon>Hexapoda</taxon>
        <taxon>Insecta</taxon>
        <taxon>Pterygota</taxon>
        <taxon>Neoptera</taxon>
        <taxon>Paraneoptera</taxon>
        <taxon>Hemiptera</taxon>
        <taxon>Sternorrhyncha</taxon>
        <taxon>Psylloidea</taxon>
        <taxon>Psyllidae</taxon>
        <taxon>Psyllinae</taxon>
        <taxon>Cacopsylla</taxon>
    </lineage>
</organism>
<protein>
    <submittedName>
        <fullName evidence="2">Uncharacterized protein</fullName>
    </submittedName>
</protein>
<accession>A0A8D9DUU0</accession>
<proteinExistence type="predicted"/>
<name>A0A8D9DUU0_9HEMI</name>
<evidence type="ECO:0000313" key="2">
    <source>
        <dbReference type="EMBL" id="CAG6730151.1"/>
    </source>
</evidence>
<evidence type="ECO:0000256" key="1">
    <source>
        <dbReference type="SAM" id="MobiDB-lite"/>
    </source>
</evidence>
<reference evidence="2" key="1">
    <citation type="submission" date="2021-05" db="EMBL/GenBank/DDBJ databases">
        <authorList>
            <person name="Alioto T."/>
            <person name="Alioto T."/>
            <person name="Gomez Garrido J."/>
        </authorList>
    </citation>
    <scope>NUCLEOTIDE SEQUENCE</scope>
</reference>
<sequence>MRCCSGIGVVRRPLPSRPLSMRRRKSGSSGSIPSVTNCSPVLPTLPTVSSPSGTEPLSLPRLSRRPLPRRTNRFRTITSAALSCAIGSWCSSTSSWFTGIDYSYEV</sequence>
<dbReference type="EMBL" id="HBUF01380720">
    <property type="protein sequence ID" value="CAG6730153.1"/>
    <property type="molecule type" value="Transcribed_RNA"/>
</dbReference>
<feature type="region of interest" description="Disordered" evidence="1">
    <location>
        <begin position="13"/>
        <end position="70"/>
    </location>
</feature>
<feature type="compositionally biased region" description="Polar residues" evidence="1">
    <location>
        <begin position="46"/>
        <end position="55"/>
    </location>
</feature>
<dbReference type="AlphaFoldDB" id="A0A8D9DUU0"/>